<dbReference type="InterPro" id="IPR001098">
    <property type="entry name" value="DNA-dir_DNA_pol_A_palm_dom"/>
</dbReference>
<dbReference type="SMART" id="SM00279">
    <property type="entry name" value="HhH2"/>
    <property type="match status" value="1"/>
</dbReference>
<dbReference type="Pfam" id="PF00476">
    <property type="entry name" value="DNA_pol_A"/>
    <property type="match status" value="1"/>
</dbReference>
<gene>
    <name evidence="17 22" type="primary">polA</name>
    <name evidence="22" type="ORF">IG616_08110</name>
</gene>
<reference evidence="22 23" key="2">
    <citation type="journal article" date="2021" name="Int. J. Syst. Evol. Microbiol.">
        <title>Roseibium litorale sp. nov., isolated from a tidal flat sediment and proposal for the reclassification of Labrenzia polysiphoniae as Roseibium polysiphoniae comb. nov.</title>
        <authorList>
            <person name="Liu Y."/>
            <person name="Pei T."/>
            <person name="Du J."/>
            <person name="Chao M."/>
            <person name="Deng M.R."/>
            <person name="Zhu H."/>
        </authorList>
    </citation>
    <scope>NUCLEOTIDE SEQUENCE [LARGE SCALE GENOMIC DNA]</scope>
    <source>
        <strain evidence="22 23">4C16A</strain>
    </source>
</reference>
<sequence length="1005" mass="109048">MIRAMSTDTASPALTADDHLILVDGSTFIFRAYHALPPLTRKPDGLPVGAVSGFCNMLWKLLQEGLTPEEGDEPTHFAVIFDHSSKTFRSDIYPQYKAHRPEPPEDLIPQFGLIRQATRAFSVHCVEQEGFEADDLIATYARQASEMGARVTIASGDKDLMQLIGPRVTMIDTMKNKIFTEEEVFEKFGVGPDKVVEVQSLAGDSVDNVPGVPGIGLKTAALLINEFGDLETLLSRASEIKQNKRRENLIEFAEQARISKQLVTLKQDVPVEVPVGDLSVTDIDGPKAVGFLKAMGFTTLTKRVADVTGAEIANIEPDEFQVPGWDTPDHKGRMTGPAGGSSAPSASAAENGTAADNGSTAAPATPLPNGMMVPQTVAEARAEAARSTPIEPSGYETVTSLDRLKEWVADAYEVGTVAFDTETTSLDAMQAVLVGVSLATAPGKACYVPLGHVDGEGDLLGGGGLVEGQIPLKEALAVLKPMLEDRGVLKIAQNLKYDWLVMTRHGIDIGPADDTMLLSYTLDAGKGGNGMDELAQRWLDHTPIPFKEICGSGKSMITFDKVEISKATAYAAEDADVTLRLWQVLKPRLASEHMATVYETLERPMVPVLARMEQRGISVDRQMLSRLSGDFAQGMASRESEIYELAGESFNIGSPKQLGDILFGKMGLPGGKKTKTGAWSTSASVLDDLAAEGHEMPSRIVGWRQLSKLKSTYTDALPGYINPETKRVHTSYSLAATTTGRLSSSEPNLQNIPVRTEEGRKIRKAFVAAPGHKLISADYSQIELRVLAHMADIPQLKQAFADGLDIHAMTASEMFGVPIDGMDPSVRRRAKAINFGIIYGISAFGLAAQLGISRGEAGDYIKTYFERFPGIRDYMEAIKKEVHANGYVTTIFGRKAHYPEVNTSNPNMRAFLERAAINAPIQGSAADILRRAMVRMEDRLSASKLDAQMLLQVHDELIFEVPDDQVEATIPLVREVMEKACEPALQLSVPLQVDARAATNWDEAH</sequence>
<dbReference type="SUPFAM" id="SSF53098">
    <property type="entry name" value="Ribonuclease H-like"/>
    <property type="match status" value="1"/>
</dbReference>
<evidence type="ECO:0000256" key="9">
    <source>
        <dbReference type="ARBA" id="ARBA00022763"/>
    </source>
</evidence>
<keyword evidence="12 17" id="KW-0239">DNA-directed DNA polymerase</keyword>
<protein>
    <recommendedName>
        <fullName evidence="4 16">DNA polymerase I</fullName>
        <ecNumber evidence="3 16">2.7.7.7</ecNumber>
    </recommendedName>
</protein>
<evidence type="ECO:0000313" key="22">
    <source>
        <dbReference type="EMBL" id="MBD8891507.1"/>
    </source>
</evidence>
<evidence type="ECO:0000256" key="3">
    <source>
        <dbReference type="ARBA" id="ARBA00012417"/>
    </source>
</evidence>
<comment type="catalytic activity">
    <reaction evidence="15 17">
        <text>DNA(n) + a 2'-deoxyribonucleoside 5'-triphosphate = DNA(n+1) + diphosphate</text>
        <dbReference type="Rhea" id="RHEA:22508"/>
        <dbReference type="Rhea" id="RHEA-COMP:17339"/>
        <dbReference type="Rhea" id="RHEA-COMP:17340"/>
        <dbReference type="ChEBI" id="CHEBI:33019"/>
        <dbReference type="ChEBI" id="CHEBI:61560"/>
        <dbReference type="ChEBI" id="CHEBI:173112"/>
        <dbReference type="EC" id="2.7.7.7"/>
    </reaction>
</comment>
<accession>A0ABR9CMH8</accession>
<keyword evidence="23" id="KW-1185">Reference proteome</keyword>
<dbReference type="EC" id="2.7.7.7" evidence="3 16"/>
<dbReference type="PROSITE" id="PS00447">
    <property type="entry name" value="DNA_POLYMERASE_A"/>
    <property type="match status" value="1"/>
</dbReference>
<feature type="domain" description="5'-3' exonuclease" evidence="20">
    <location>
        <begin position="18"/>
        <end position="281"/>
    </location>
</feature>
<keyword evidence="6 17" id="KW-0548">Nucleotidyltransferase</keyword>
<proteinExistence type="inferred from homology"/>
<comment type="subunit">
    <text evidence="2">Single-chain monomer with multiple functions.</text>
</comment>
<evidence type="ECO:0000259" key="20">
    <source>
        <dbReference type="SMART" id="SM00475"/>
    </source>
</evidence>
<dbReference type="CDD" id="cd06139">
    <property type="entry name" value="DNA_polA_I_Ecoli_like_exo"/>
    <property type="match status" value="1"/>
</dbReference>
<dbReference type="SMART" id="SM00475">
    <property type="entry name" value="53EXOc"/>
    <property type="match status" value="1"/>
</dbReference>
<dbReference type="Pfam" id="PF01612">
    <property type="entry name" value="DNA_pol_A_exo1"/>
    <property type="match status" value="1"/>
</dbReference>
<dbReference type="EMBL" id="JACYXI010000004">
    <property type="protein sequence ID" value="MBD8891507.1"/>
    <property type="molecule type" value="Genomic_DNA"/>
</dbReference>
<dbReference type="InterPro" id="IPR002421">
    <property type="entry name" value="5-3_exonuclease"/>
</dbReference>
<keyword evidence="9 17" id="KW-0227">DNA damage</keyword>
<dbReference type="SUPFAM" id="SSF88723">
    <property type="entry name" value="PIN domain-like"/>
    <property type="match status" value="1"/>
</dbReference>
<comment type="function">
    <text evidence="17">In addition to polymerase activity, this DNA polymerase exhibits 3'-5' and 5'-3' exonuclease activity.</text>
</comment>
<feature type="domain" description="3'-5' exonuclease" evidence="19">
    <location>
        <begin position="395"/>
        <end position="590"/>
    </location>
</feature>
<name>A0ABR9CMH8_9HYPH</name>
<dbReference type="InterPro" id="IPR036279">
    <property type="entry name" value="5-3_exonuclease_C_sf"/>
</dbReference>
<dbReference type="Gene3D" id="3.30.70.370">
    <property type="match status" value="1"/>
</dbReference>
<evidence type="ECO:0000256" key="16">
    <source>
        <dbReference type="NCBIfam" id="TIGR00593"/>
    </source>
</evidence>
<dbReference type="CDD" id="cd09859">
    <property type="entry name" value="PIN_53EXO"/>
    <property type="match status" value="1"/>
</dbReference>
<evidence type="ECO:0000256" key="14">
    <source>
        <dbReference type="ARBA" id="ARBA00023204"/>
    </source>
</evidence>
<dbReference type="Proteomes" id="UP000632063">
    <property type="component" value="Unassembled WGS sequence"/>
</dbReference>
<dbReference type="InterPro" id="IPR008918">
    <property type="entry name" value="HhH2"/>
</dbReference>
<dbReference type="CDD" id="cd09898">
    <property type="entry name" value="H3TH_53EXO"/>
    <property type="match status" value="1"/>
</dbReference>
<dbReference type="Gene3D" id="3.30.420.10">
    <property type="entry name" value="Ribonuclease H-like superfamily/Ribonuclease H"/>
    <property type="match status" value="1"/>
</dbReference>
<dbReference type="SMART" id="SM00474">
    <property type="entry name" value="35EXOc"/>
    <property type="match status" value="1"/>
</dbReference>
<keyword evidence="14 17" id="KW-0234">DNA repair</keyword>
<dbReference type="CDD" id="cd08637">
    <property type="entry name" value="DNA_pol_A_pol_I_C"/>
    <property type="match status" value="1"/>
</dbReference>
<evidence type="ECO:0000256" key="15">
    <source>
        <dbReference type="ARBA" id="ARBA00049244"/>
    </source>
</evidence>
<dbReference type="Pfam" id="PF01367">
    <property type="entry name" value="5_3_exonuc"/>
    <property type="match status" value="1"/>
</dbReference>
<evidence type="ECO:0000313" key="23">
    <source>
        <dbReference type="Proteomes" id="UP000632063"/>
    </source>
</evidence>
<evidence type="ECO:0000256" key="13">
    <source>
        <dbReference type="ARBA" id="ARBA00023125"/>
    </source>
</evidence>
<evidence type="ECO:0000256" key="4">
    <source>
        <dbReference type="ARBA" id="ARBA00020311"/>
    </source>
</evidence>
<dbReference type="InterPro" id="IPR020045">
    <property type="entry name" value="DNA_polI_H3TH"/>
</dbReference>
<keyword evidence="13 17" id="KW-0238">DNA-binding</keyword>
<evidence type="ECO:0000256" key="5">
    <source>
        <dbReference type="ARBA" id="ARBA00022679"/>
    </source>
</evidence>
<evidence type="ECO:0000256" key="17">
    <source>
        <dbReference type="RuleBase" id="RU004460"/>
    </source>
</evidence>
<dbReference type="PANTHER" id="PTHR10133:SF27">
    <property type="entry name" value="DNA POLYMERASE NU"/>
    <property type="match status" value="1"/>
</dbReference>
<feature type="domain" description="DNA-directed DNA polymerase family A palm" evidence="21">
    <location>
        <begin position="759"/>
        <end position="965"/>
    </location>
</feature>
<dbReference type="RefSeq" id="WP_192147655.1">
    <property type="nucleotide sequence ID" value="NZ_JACYXI010000004.1"/>
</dbReference>
<comment type="caution">
    <text evidence="22">The sequence shown here is derived from an EMBL/GenBank/DDBJ whole genome shotgun (WGS) entry which is preliminary data.</text>
</comment>
<dbReference type="InterPro" id="IPR012337">
    <property type="entry name" value="RNaseH-like_sf"/>
</dbReference>
<evidence type="ECO:0000256" key="7">
    <source>
        <dbReference type="ARBA" id="ARBA00022705"/>
    </source>
</evidence>
<evidence type="ECO:0000256" key="1">
    <source>
        <dbReference type="ARBA" id="ARBA00007705"/>
    </source>
</evidence>
<dbReference type="Pfam" id="PF02739">
    <property type="entry name" value="5_3_exonuc_N"/>
    <property type="match status" value="1"/>
</dbReference>
<dbReference type="InterPro" id="IPR019760">
    <property type="entry name" value="DNA-dir_DNA_pol_A_CS"/>
</dbReference>
<dbReference type="InterPro" id="IPR036397">
    <property type="entry name" value="RNaseH_sf"/>
</dbReference>
<feature type="compositionally biased region" description="Low complexity" evidence="18">
    <location>
        <begin position="340"/>
        <end position="349"/>
    </location>
</feature>
<keyword evidence="8" id="KW-0540">Nuclease</keyword>
<evidence type="ECO:0000256" key="6">
    <source>
        <dbReference type="ARBA" id="ARBA00022695"/>
    </source>
</evidence>
<dbReference type="InterPro" id="IPR002298">
    <property type="entry name" value="DNA_polymerase_A"/>
</dbReference>
<keyword evidence="5 17" id="KW-0808">Transferase</keyword>
<dbReference type="SUPFAM" id="SSF56672">
    <property type="entry name" value="DNA/RNA polymerases"/>
    <property type="match status" value="1"/>
</dbReference>
<keyword evidence="11 17" id="KW-0269">Exonuclease</keyword>
<evidence type="ECO:0000259" key="21">
    <source>
        <dbReference type="SMART" id="SM00482"/>
    </source>
</evidence>
<dbReference type="InterPro" id="IPR018320">
    <property type="entry name" value="DNA_polymerase_1"/>
</dbReference>
<evidence type="ECO:0000256" key="10">
    <source>
        <dbReference type="ARBA" id="ARBA00022801"/>
    </source>
</evidence>
<dbReference type="SMART" id="SM00482">
    <property type="entry name" value="POLAc"/>
    <property type="match status" value="1"/>
</dbReference>
<dbReference type="InterPro" id="IPR029060">
    <property type="entry name" value="PIN-like_dom_sf"/>
</dbReference>
<keyword evidence="10 17" id="KW-0378">Hydrolase</keyword>
<dbReference type="Gene3D" id="1.20.1060.10">
    <property type="entry name" value="Taq DNA Polymerase, Chain T, domain 4"/>
    <property type="match status" value="1"/>
</dbReference>
<dbReference type="NCBIfam" id="NF004397">
    <property type="entry name" value="PRK05755.1"/>
    <property type="match status" value="1"/>
</dbReference>
<evidence type="ECO:0000256" key="8">
    <source>
        <dbReference type="ARBA" id="ARBA00022722"/>
    </source>
</evidence>
<evidence type="ECO:0000256" key="2">
    <source>
        <dbReference type="ARBA" id="ARBA00011541"/>
    </source>
</evidence>
<dbReference type="NCBIfam" id="TIGR00593">
    <property type="entry name" value="pola"/>
    <property type="match status" value="1"/>
</dbReference>
<dbReference type="InterPro" id="IPR020046">
    <property type="entry name" value="5-3_exonucl_a-hlix_arch_N"/>
</dbReference>
<evidence type="ECO:0000259" key="19">
    <source>
        <dbReference type="SMART" id="SM00474"/>
    </source>
</evidence>
<dbReference type="PRINTS" id="PR00868">
    <property type="entry name" value="DNAPOLI"/>
</dbReference>
<evidence type="ECO:0000256" key="11">
    <source>
        <dbReference type="ARBA" id="ARBA00022839"/>
    </source>
</evidence>
<evidence type="ECO:0000256" key="18">
    <source>
        <dbReference type="SAM" id="MobiDB-lite"/>
    </source>
</evidence>
<feature type="region of interest" description="Disordered" evidence="18">
    <location>
        <begin position="320"/>
        <end position="369"/>
    </location>
</feature>
<dbReference type="Gene3D" id="3.40.50.1010">
    <property type="entry name" value="5'-nuclease"/>
    <property type="match status" value="1"/>
</dbReference>
<dbReference type="PANTHER" id="PTHR10133">
    <property type="entry name" value="DNA POLYMERASE I"/>
    <property type="match status" value="1"/>
</dbReference>
<organism evidence="22 23">
    <name type="scientific">Roseibium litorale</name>
    <dbReference type="NCBI Taxonomy" id="2803841"/>
    <lineage>
        <taxon>Bacteria</taxon>
        <taxon>Pseudomonadati</taxon>
        <taxon>Pseudomonadota</taxon>
        <taxon>Alphaproteobacteria</taxon>
        <taxon>Hyphomicrobiales</taxon>
        <taxon>Stappiaceae</taxon>
        <taxon>Roseibium</taxon>
    </lineage>
</organism>
<dbReference type="Gene3D" id="1.10.150.20">
    <property type="entry name" value="5' to 3' exonuclease, C-terminal subdomain"/>
    <property type="match status" value="2"/>
</dbReference>
<dbReference type="GO" id="GO:0003887">
    <property type="term" value="F:DNA-directed DNA polymerase activity"/>
    <property type="evidence" value="ECO:0007669"/>
    <property type="project" value="UniProtKB-EC"/>
</dbReference>
<keyword evidence="7 17" id="KW-0235">DNA replication</keyword>
<dbReference type="InterPro" id="IPR043502">
    <property type="entry name" value="DNA/RNA_pol_sf"/>
</dbReference>
<reference evidence="23" key="1">
    <citation type="submission" date="2020-09" db="EMBL/GenBank/DDBJ databases">
        <title>The genome sequence of strain Labrenzia suaedae 4C16A.</title>
        <authorList>
            <person name="Liu Y."/>
        </authorList>
    </citation>
    <scope>NUCLEOTIDE SEQUENCE [LARGE SCALE GENOMIC DNA]</scope>
    <source>
        <strain evidence="23">4C16A</strain>
    </source>
</reference>
<comment type="similarity">
    <text evidence="1 17">Belongs to the DNA polymerase type-A family.</text>
</comment>
<dbReference type="SUPFAM" id="SSF47807">
    <property type="entry name" value="5' to 3' exonuclease, C-terminal subdomain"/>
    <property type="match status" value="1"/>
</dbReference>
<dbReference type="InterPro" id="IPR002562">
    <property type="entry name" value="3'-5'_exonuclease_dom"/>
</dbReference>
<evidence type="ECO:0000256" key="12">
    <source>
        <dbReference type="ARBA" id="ARBA00022932"/>
    </source>
</evidence>